<evidence type="ECO:0000313" key="6">
    <source>
        <dbReference type="Proteomes" id="UP000663525"/>
    </source>
</evidence>
<reference evidence="5" key="1">
    <citation type="submission" date="2020-11" db="EMBL/GenBank/DDBJ databases">
        <title>Carbohydrate-dependent, anaerobic sulfur respiration: A novel catabolism in halophilic archaea.</title>
        <authorList>
            <person name="Sorokin D.Y."/>
            <person name="Messina E."/>
            <person name="Smedile F."/>
            <person name="La Cono V."/>
            <person name="Hallsworth J.E."/>
            <person name="Yakimov M.M."/>
        </authorList>
    </citation>
    <scope>NUCLEOTIDE SEQUENCE</scope>
    <source>
        <strain evidence="5">HSR12-1</strain>
    </source>
</reference>
<keyword evidence="1" id="KW-1133">Transmembrane helix</keyword>
<dbReference type="AlphaFoldDB" id="A0A897MWD6"/>
<proteinExistence type="predicted"/>
<name>A0A897MWD6_9EURY</name>
<sequence>MGDIAVEILLGISFGLLVGVLPAIALGVLHATAVYAADRTLPASVVASLALVVVAASGYSADVIAFETGLAARNAVVLVVGVLLSVFAASQGERLARTLPRNVGVAVRPERTLSGDAIDAVDGVGQVTVRPAGRVCDLEGHPPLSPTLRTQIADDSWRLPADLPLSALASRLEATLITQYGLEAASVEVDPRGQATIAAAPPSNTISSRLEADHRAVSVRAIAPTGLAPGDSVVVHTGDESIGGTVLAVGTDLDDAVSERSADGGETRITVDVPTESAGEILSADRVRVVAVSDGTTSAFEAFRALSQAGASVRKVLVGERDTADLGDDVSVLAVEASDGSWQFTPERDAMKPGRTAFVTGTTGSDALRRFEGARKGGDGS</sequence>
<dbReference type="Pfam" id="PF26501">
    <property type="entry name" value="DUF8167"/>
    <property type="match status" value="1"/>
</dbReference>
<dbReference type="InterPro" id="IPR058480">
    <property type="entry name" value="DUF8167_N"/>
</dbReference>
<feature type="domain" description="DUF8167" evidence="2">
    <location>
        <begin position="7"/>
        <end position="101"/>
    </location>
</feature>
<evidence type="ECO:0000313" key="5">
    <source>
        <dbReference type="EMBL" id="QSG04902.1"/>
    </source>
</evidence>
<keyword evidence="1" id="KW-0812">Transmembrane</keyword>
<organism evidence="5 6">
    <name type="scientific">Halapricum desulfuricans</name>
    <dbReference type="NCBI Taxonomy" id="2841257"/>
    <lineage>
        <taxon>Archaea</taxon>
        <taxon>Methanobacteriati</taxon>
        <taxon>Methanobacteriota</taxon>
        <taxon>Stenosarchaea group</taxon>
        <taxon>Halobacteria</taxon>
        <taxon>Halobacteriales</taxon>
        <taxon>Haloarculaceae</taxon>
        <taxon>Halapricum</taxon>
    </lineage>
</organism>
<dbReference type="InterPro" id="IPR058603">
    <property type="entry name" value="DUF8167_2nd"/>
</dbReference>
<accession>A0A897MWD6</accession>
<dbReference type="GeneID" id="68854194"/>
<dbReference type="InterPro" id="IPR058604">
    <property type="entry name" value="DUF8167_3rd"/>
</dbReference>
<dbReference type="RefSeq" id="WP_229114374.1">
    <property type="nucleotide sequence ID" value="NZ_CP064787.1"/>
</dbReference>
<keyword evidence="1" id="KW-0472">Membrane</keyword>
<dbReference type="Proteomes" id="UP000663525">
    <property type="component" value="Chromosome"/>
</dbReference>
<feature type="transmembrane region" description="Helical" evidence="1">
    <location>
        <begin position="71"/>
        <end position="89"/>
    </location>
</feature>
<protein>
    <submittedName>
        <fullName evidence="5">TrkA, K+ transport system, NAD-binding component</fullName>
    </submittedName>
</protein>
<dbReference type="Pfam" id="PF26502">
    <property type="entry name" value="DUF8167_2nd"/>
    <property type="match status" value="1"/>
</dbReference>
<evidence type="ECO:0000259" key="2">
    <source>
        <dbReference type="Pfam" id="PF26501"/>
    </source>
</evidence>
<dbReference type="EMBL" id="CP064787">
    <property type="protein sequence ID" value="QSG04902.1"/>
    <property type="molecule type" value="Genomic_DNA"/>
</dbReference>
<gene>
    <name evidence="5" type="primary">trkA2</name>
    <name evidence="5" type="ORF">HSR121_0547</name>
</gene>
<evidence type="ECO:0000259" key="3">
    <source>
        <dbReference type="Pfam" id="PF26502"/>
    </source>
</evidence>
<evidence type="ECO:0000259" key="4">
    <source>
        <dbReference type="Pfam" id="PF26503"/>
    </source>
</evidence>
<feature type="transmembrane region" description="Helical" evidence="1">
    <location>
        <begin position="6"/>
        <end position="29"/>
    </location>
</feature>
<evidence type="ECO:0000256" key="1">
    <source>
        <dbReference type="SAM" id="Phobius"/>
    </source>
</evidence>
<dbReference type="Pfam" id="PF26503">
    <property type="entry name" value="DUF8167_3rd"/>
    <property type="match status" value="1"/>
</dbReference>
<feature type="domain" description="DUF8167" evidence="3">
    <location>
        <begin position="127"/>
        <end position="201"/>
    </location>
</feature>
<feature type="transmembrane region" description="Helical" evidence="1">
    <location>
        <begin position="41"/>
        <end position="59"/>
    </location>
</feature>
<feature type="domain" description="DUF8167" evidence="4">
    <location>
        <begin position="215"/>
        <end position="296"/>
    </location>
</feature>